<organism evidence="2">
    <name type="scientific">hydrothermal vent metagenome</name>
    <dbReference type="NCBI Taxonomy" id="652676"/>
    <lineage>
        <taxon>unclassified sequences</taxon>
        <taxon>metagenomes</taxon>
        <taxon>ecological metagenomes</taxon>
    </lineage>
</organism>
<protein>
    <submittedName>
        <fullName evidence="2">Uncharacterized protein</fullName>
    </submittedName>
</protein>
<feature type="transmembrane region" description="Helical" evidence="1">
    <location>
        <begin position="6"/>
        <end position="30"/>
    </location>
</feature>
<accession>A0A3B0ZVL1</accession>
<dbReference type="EMBL" id="UOFR01000050">
    <property type="protein sequence ID" value="VAW97528.1"/>
    <property type="molecule type" value="Genomic_DNA"/>
</dbReference>
<name>A0A3B0ZVL1_9ZZZZ</name>
<sequence length="84" mass="9708">ESVERLKILLLIATLALMVLWLMGMAVILLEQHYQFQANSVRNKKVLSVIFIGLQVVHDARIRLSKADIESAWKQLLELQKDHE</sequence>
<evidence type="ECO:0000313" key="2">
    <source>
        <dbReference type="EMBL" id="VAW97528.1"/>
    </source>
</evidence>
<gene>
    <name evidence="2" type="ORF">MNBD_GAMMA21-1693</name>
</gene>
<keyword evidence="1" id="KW-0812">Transmembrane</keyword>
<reference evidence="2" key="1">
    <citation type="submission" date="2018-06" db="EMBL/GenBank/DDBJ databases">
        <authorList>
            <person name="Zhirakovskaya E."/>
        </authorList>
    </citation>
    <scope>NUCLEOTIDE SEQUENCE</scope>
</reference>
<keyword evidence="1" id="KW-0472">Membrane</keyword>
<dbReference type="AlphaFoldDB" id="A0A3B0ZVL1"/>
<feature type="non-terminal residue" evidence="2">
    <location>
        <position position="1"/>
    </location>
</feature>
<keyword evidence="1" id="KW-1133">Transmembrane helix</keyword>
<evidence type="ECO:0000256" key="1">
    <source>
        <dbReference type="SAM" id="Phobius"/>
    </source>
</evidence>
<proteinExistence type="predicted"/>